<dbReference type="Pfam" id="PF00005">
    <property type="entry name" value="ABC_tran"/>
    <property type="match status" value="1"/>
</dbReference>
<dbReference type="SMART" id="SM00382">
    <property type="entry name" value="AAA"/>
    <property type="match status" value="1"/>
</dbReference>
<evidence type="ECO:0000256" key="1">
    <source>
        <dbReference type="ARBA" id="ARBA00004651"/>
    </source>
</evidence>
<comment type="similarity">
    <text evidence="2">Belongs to the ABC transporter superfamily.</text>
</comment>
<keyword evidence="4" id="KW-0547">Nucleotide-binding</keyword>
<proteinExistence type="inferred from homology"/>
<dbReference type="InterPro" id="IPR011527">
    <property type="entry name" value="ABC1_TM_dom"/>
</dbReference>
<evidence type="ECO:0000259" key="9">
    <source>
        <dbReference type="PROSITE" id="PS50893"/>
    </source>
</evidence>
<sequence length="515" mass="59861">MKWNRLIFQDRKLFIIAVLFRVFSSFLTILGLWCFYQAIENLYADNVNTSLYYILGFFACEIVGIYIEFENQKKFMKLIYVTQNNLRNAFMNKYSTFHPREFLNKSNEMLLNNLETDSHYIAQYALIHVVIFGHFSLLIGYIILYGILSWSILLILLALTALKLLLNLAIVTLKSKITVKKQSLQNDIYVKIGNYISNFSNFVFANKKELLAKLFVKRIDIVYQKEAKYSAQSELISFINQMINWASLLCTLVVGIVLLNNNYINLALFLIFVVKYQEFSSTTSMVLSTVQDFKTIKEYNNKVNHFFGGFAIKNTLNKVVFEKLVLNNLNFAYEDKQIFNNFNLEIARNKKHLIIGKSGSGKTTLTNILTNIINDYSGHLYLNDYKVGSDDDLSLNISVLNKENVLPEMIPTSYWNNQSVKEKLGNLHIDFVDFEKDLDTNQLSLGQQQRLKLLEVLSQDKQIYIFDESLSNLDKDKQNSIFEYLMSLDKTIIFISHHFDEQMISKMDKVTNLSK</sequence>
<feature type="transmembrane region" description="Helical" evidence="8">
    <location>
        <begin position="245"/>
        <end position="274"/>
    </location>
</feature>
<keyword evidence="3 8" id="KW-0812">Transmembrane</keyword>
<name>A0A6H0V4H5_9BACT</name>
<dbReference type="InterPro" id="IPR036640">
    <property type="entry name" value="ABC1_TM_sf"/>
</dbReference>
<evidence type="ECO:0000259" key="10">
    <source>
        <dbReference type="PROSITE" id="PS50929"/>
    </source>
</evidence>
<dbReference type="SUPFAM" id="SSF52540">
    <property type="entry name" value="P-loop containing nucleoside triphosphate hydrolases"/>
    <property type="match status" value="1"/>
</dbReference>
<feature type="domain" description="ABC transmembrane type-1" evidence="10">
    <location>
        <begin position="15"/>
        <end position="295"/>
    </location>
</feature>
<dbReference type="PANTHER" id="PTHR43394">
    <property type="entry name" value="ATP-DEPENDENT PERMEASE MDL1, MITOCHONDRIAL"/>
    <property type="match status" value="1"/>
</dbReference>
<feature type="transmembrane region" description="Helical" evidence="8">
    <location>
        <begin position="124"/>
        <end position="144"/>
    </location>
</feature>
<protein>
    <submittedName>
        <fullName evidence="11">ATP-binding cassette domain-containing protein</fullName>
    </submittedName>
</protein>
<dbReference type="RefSeq" id="WP_167844911.1">
    <property type="nucleotide sequence ID" value="NZ_CP047225.1"/>
</dbReference>
<evidence type="ECO:0000256" key="7">
    <source>
        <dbReference type="ARBA" id="ARBA00023136"/>
    </source>
</evidence>
<keyword evidence="5 11" id="KW-0067">ATP-binding</keyword>
<dbReference type="GO" id="GO:0015421">
    <property type="term" value="F:ABC-type oligopeptide transporter activity"/>
    <property type="evidence" value="ECO:0007669"/>
    <property type="project" value="TreeGrafter"/>
</dbReference>
<reference evidence="11 12" key="1">
    <citation type="submission" date="2019-12" db="EMBL/GenBank/DDBJ databases">
        <title>Sequencing and analysis of the whole genome of Mycoplasma gallinaceum strain Peacock20181011.</title>
        <authorList>
            <person name="Liu X."/>
            <person name="Qin Z."/>
            <person name="Xu H."/>
        </authorList>
    </citation>
    <scope>NUCLEOTIDE SEQUENCE [LARGE SCALE GENOMIC DNA]</scope>
    <source>
        <strain evidence="11 12">Peacock20181011</strain>
    </source>
</reference>
<dbReference type="Proteomes" id="UP000503310">
    <property type="component" value="Chromosome"/>
</dbReference>
<dbReference type="InterPro" id="IPR017871">
    <property type="entry name" value="ABC_transporter-like_CS"/>
</dbReference>
<evidence type="ECO:0000313" key="12">
    <source>
        <dbReference type="Proteomes" id="UP000503310"/>
    </source>
</evidence>
<evidence type="ECO:0000256" key="4">
    <source>
        <dbReference type="ARBA" id="ARBA00022741"/>
    </source>
</evidence>
<evidence type="ECO:0000313" key="11">
    <source>
        <dbReference type="EMBL" id="QIW61883.1"/>
    </source>
</evidence>
<accession>A0A6H0V4H5</accession>
<comment type="subcellular location">
    <subcellularLocation>
        <location evidence="1">Cell membrane</location>
        <topology evidence="1">Multi-pass membrane protein</topology>
    </subcellularLocation>
</comment>
<keyword evidence="7 8" id="KW-0472">Membrane</keyword>
<dbReference type="PROSITE" id="PS50893">
    <property type="entry name" value="ABC_TRANSPORTER_2"/>
    <property type="match status" value="1"/>
</dbReference>
<dbReference type="Gene3D" id="1.20.1560.10">
    <property type="entry name" value="ABC transporter type 1, transmembrane domain"/>
    <property type="match status" value="1"/>
</dbReference>
<evidence type="ECO:0000256" key="5">
    <source>
        <dbReference type="ARBA" id="ARBA00022840"/>
    </source>
</evidence>
<dbReference type="GO" id="GO:0005886">
    <property type="term" value="C:plasma membrane"/>
    <property type="evidence" value="ECO:0007669"/>
    <property type="project" value="UniProtKB-SubCell"/>
</dbReference>
<organism evidence="11 12">
    <name type="scientific">Mycoplasmopsis gallinacea</name>
    <dbReference type="NCBI Taxonomy" id="29556"/>
    <lineage>
        <taxon>Bacteria</taxon>
        <taxon>Bacillati</taxon>
        <taxon>Mycoplasmatota</taxon>
        <taxon>Mycoplasmoidales</taxon>
        <taxon>Metamycoplasmataceae</taxon>
        <taxon>Mycoplasmopsis</taxon>
    </lineage>
</organism>
<dbReference type="PROSITE" id="PS50929">
    <property type="entry name" value="ABC_TM1F"/>
    <property type="match status" value="1"/>
</dbReference>
<dbReference type="GO" id="GO:0016887">
    <property type="term" value="F:ATP hydrolysis activity"/>
    <property type="evidence" value="ECO:0007669"/>
    <property type="project" value="InterPro"/>
</dbReference>
<dbReference type="Pfam" id="PF00664">
    <property type="entry name" value="ABC_membrane"/>
    <property type="match status" value="1"/>
</dbReference>
<dbReference type="PANTHER" id="PTHR43394:SF1">
    <property type="entry name" value="ATP-BINDING CASSETTE SUB-FAMILY B MEMBER 10, MITOCHONDRIAL"/>
    <property type="match status" value="1"/>
</dbReference>
<evidence type="ECO:0000256" key="6">
    <source>
        <dbReference type="ARBA" id="ARBA00022989"/>
    </source>
</evidence>
<evidence type="ECO:0000256" key="2">
    <source>
        <dbReference type="ARBA" id="ARBA00005417"/>
    </source>
</evidence>
<keyword evidence="6 8" id="KW-1133">Transmembrane helix</keyword>
<gene>
    <name evidence="11" type="ORF">GOQ20_00120</name>
</gene>
<evidence type="ECO:0000256" key="3">
    <source>
        <dbReference type="ARBA" id="ARBA00022692"/>
    </source>
</evidence>
<feature type="transmembrane region" description="Helical" evidence="8">
    <location>
        <begin position="12"/>
        <end position="39"/>
    </location>
</feature>
<dbReference type="InterPro" id="IPR027417">
    <property type="entry name" value="P-loop_NTPase"/>
</dbReference>
<dbReference type="GO" id="GO:0005524">
    <property type="term" value="F:ATP binding"/>
    <property type="evidence" value="ECO:0007669"/>
    <property type="project" value="UniProtKB-KW"/>
</dbReference>
<dbReference type="AlphaFoldDB" id="A0A6H0V4H5"/>
<evidence type="ECO:0000256" key="8">
    <source>
        <dbReference type="SAM" id="Phobius"/>
    </source>
</evidence>
<feature type="domain" description="ABC transporter" evidence="9">
    <location>
        <begin position="324"/>
        <end position="515"/>
    </location>
</feature>
<dbReference type="PROSITE" id="PS00211">
    <property type="entry name" value="ABC_TRANSPORTER_1"/>
    <property type="match status" value="1"/>
</dbReference>
<dbReference type="InterPro" id="IPR003593">
    <property type="entry name" value="AAA+_ATPase"/>
</dbReference>
<dbReference type="EMBL" id="CP047225">
    <property type="protein sequence ID" value="QIW61883.1"/>
    <property type="molecule type" value="Genomic_DNA"/>
</dbReference>
<feature type="transmembrane region" description="Helical" evidence="8">
    <location>
        <begin position="51"/>
        <end position="69"/>
    </location>
</feature>
<dbReference type="InterPro" id="IPR039421">
    <property type="entry name" value="Type_1_exporter"/>
</dbReference>
<dbReference type="SUPFAM" id="SSF90123">
    <property type="entry name" value="ABC transporter transmembrane region"/>
    <property type="match status" value="1"/>
</dbReference>
<dbReference type="InterPro" id="IPR003439">
    <property type="entry name" value="ABC_transporter-like_ATP-bd"/>
</dbReference>
<dbReference type="Gene3D" id="3.40.50.300">
    <property type="entry name" value="P-loop containing nucleotide triphosphate hydrolases"/>
    <property type="match status" value="1"/>
</dbReference>
<feature type="transmembrane region" description="Helical" evidence="8">
    <location>
        <begin position="150"/>
        <end position="173"/>
    </location>
</feature>